<proteinExistence type="predicted"/>
<keyword evidence="3" id="KW-1185">Reference proteome</keyword>
<protein>
    <submittedName>
        <fullName evidence="2">Uncharacterized protein</fullName>
    </submittedName>
</protein>
<feature type="region of interest" description="Disordered" evidence="1">
    <location>
        <begin position="50"/>
        <end position="81"/>
    </location>
</feature>
<feature type="compositionally biased region" description="Basic residues" evidence="1">
    <location>
        <begin position="17"/>
        <end position="35"/>
    </location>
</feature>
<name>A0A0S3RDV5_PHAAN</name>
<evidence type="ECO:0000256" key="1">
    <source>
        <dbReference type="SAM" id="MobiDB-lite"/>
    </source>
</evidence>
<dbReference type="AlphaFoldDB" id="A0A0S3RDV5"/>
<dbReference type="Proteomes" id="UP000291084">
    <property type="component" value="Chromosome 2"/>
</dbReference>
<dbReference type="EMBL" id="AP015035">
    <property type="protein sequence ID" value="BAT78673.1"/>
    <property type="molecule type" value="Genomic_DNA"/>
</dbReference>
<feature type="region of interest" description="Disordered" evidence="1">
    <location>
        <begin position="1"/>
        <end position="35"/>
    </location>
</feature>
<feature type="compositionally biased region" description="Basic and acidic residues" evidence="1">
    <location>
        <begin position="61"/>
        <end position="81"/>
    </location>
</feature>
<gene>
    <name evidence="2" type="primary">Vigan.02G138400</name>
    <name evidence="2" type="ORF">VIGAN_02138400</name>
</gene>
<accession>A0A0S3RDV5</accession>
<sequence length="81" mass="9645">MNNNVHIAEDREQSMKQGRRQSKFRRRIAARTRRRTSTLLKKSRTNSMIFSKGAQRSAWGWKKESKTLRREGSGKERRPEL</sequence>
<reference evidence="2 3" key="1">
    <citation type="journal article" date="2015" name="Sci. Rep.">
        <title>The power of single molecule real-time sequencing technology in the de novo assembly of a eukaryotic genome.</title>
        <authorList>
            <person name="Sakai H."/>
            <person name="Naito K."/>
            <person name="Ogiso-Tanaka E."/>
            <person name="Takahashi Y."/>
            <person name="Iseki K."/>
            <person name="Muto C."/>
            <person name="Satou K."/>
            <person name="Teruya K."/>
            <person name="Shiroma A."/>
            <person name="Shimoji M."/>
            <person name="Hirano T."/>
            <person name="Itoh T."/>
            <person name="Kaga A."/>
            <person name="Tomooka N."/>
        </authorList>
    </citation>
    <scope>NUCLEOTIDE SEQUENCE [LARGE SCALE GENOMIC DNA]</scope>
    <source>
        <strain evidence="3">cv. Shumari</strain>
    </source>
</reference>
<evidence type="ECO:0000313" key="2">
    <source>
        <dbReference type="EMBL" id="BAT78673.1"/>
    </source>
</evidence>
<evidence type="ECO:0000313" key="3">
    <source>
        <dbReference type="Proteomes" id="UP000291084"/>
    </source>
</evidence>
<organism evidence="2 3">
    <name type="scientific">Vigna angularis var. angularis</name>
    <dbReference type="NCBI Taxonomy" id="157739"/>
    <lineage>
        <taxon>Eukaryota</taxon>
        <taxon>Viridiplantae</taxon>
        <taxon>Streptophyta</taxon>
        <taxon>Embryophyta</taxon>
        <taxon>Tracheophyta</taxon>
        <taxon>Spermatophyta</taxon>
        <taxon>Magnoliopsida</taxon>
        <taxon>eudicotyledons</taxon>
        <taxon>Gunneridae</taxon>
        <taxon>Pentapetalae</taxon>
        <taxon>rosids</taxon>
        <taxon>fabids</taxon>
        <taxon>Fabales</taxon>
        <taxon>Fabaceae</taxon>
        <taxon>Papilionoideae</taxon>
        <taxon>50 kb inversion clade</taxon>
        <taxon>NPAAA clade</taxon>
        <taxon>indigoferoid/millettioid clade</taxon>
        <taxon>Phaseoleae</taxon>
        <taxon>Vigna</taxon>
    </lineage>
</organism>